<dbReference type="RefSeq" id="WP_023946135.1">
    <property type="nucleotide sequence ID" value="NZ_JAERIV010000025.1"/>
</dbReference>
<organism evidence="1 2">
    <name type="scientific">Helicobacter fennelliae</name>
    <dbReference type="NCBI Taxonomy" id="215"/>
    <lineage>
        <taxon>Bacteria</taxon>
        <taxon>Pseudomonadati</taxon>
        <taxon>Campylobacterota</taxon>
        <taxon>Epsilonproteobacteria</taxon>
        <taxon>Campylobacterales</taxon>
        <taxon>Helicobacteraceae</taxon>
        <taxon>Helicobacter</taxon>
    </lineage>
</organism>
<reference evidence="1 2" key="1">
    <citation type="submission" date="2018-06" db="EMBL/GenBank/DDBJ databases">
        <authorList>
            <consortium name="Pathogen Informatics"/>
            <person name="Doyle S."/>
        </authorList>
    </citation>
    <scope>NUCLEOTIDE SEQUENCE [LARGE SCALE GENOMIC DNA]</scope>
    <source>
        <strain evidence="1 2">NCTC13102</strain>
    </source>
</reference>
<dbReference type="InterPro" id="IPR035093">
    <property type="entry name" value="RelE/ParE_toxin_dom_sf"/>
</dbReference>
<protein>
    <recommendedName>
        <fullName evidence="3">Plasmid stabilisation system protein</fullName>
    </recommendedName>
</protein>
<dbReference type="PANTHER" id="PTHR38813:SF1">
    <property type="entry name" value="TOXIN RELE1-RELATED"/>
    <property type="match status" value="1"/>
</dbReference>
<dbReference type="AlphaFoldDB" id="A0A2X3BEW4"/>
<dbReference type="EMBL" id="UAWL01000006">
    <property type="protein sequence ID" value="SQB99411.1"/>
    <property type="molecule type" value="Genomic_DNA"/>
</dbReference>
<accession>A0A2X3BEW4</accession>
<dbReference type="InterPro" id="IPR052747">
    <property type="entry name" value="TA_system_RelE_toxin"/>
</dbReference>
<evidence type="ECO:0008006" key="3">
    <source>
        <dbReference type="Google" id="ProtNLM"/>
    </source>
</evidence>
<evidence type="ECO:0000313" key="2">
    <source>
        <dbReference type="Proteomes" id="UP000250166"/>
    </source>
</evidence>
<dbReference type="Proteomes" id="UP000250166">
    <property type="component" value="Unassembled WGS sequence"/>
</dbReference>
<gene>
    <name evidence="1" type="ORF">NCTC13102_01740</name>
</gene>
<dbReference type="Gene3D" id="3.30.2310.20">
    <property type="entry name" value="RelE-like"/>
    <property type="match status" value="1"/>
</dbReference>
<name>A0A2X3BEW4_9HELI</name>
<proteinExistence type="predicted"/>
<dbReference type="SUPFAM" id="SSF143011">
    <property type="entry name" value="RelE-like"/>
    <property type="match status" value="1"/>
</dbReference>
<dbReference type="PANTHER" id="PTHR38813">
    <property type="match status" value="1"/>
</dbReference>
<evidence type="ECO:0000313" key="1">
    <source>
        <dbReference type="EMBL" id="SQB99411.1"/>
    </source>
</evidence>
<sequence>MKYELLYSKDFAKFINKHKNIAPKIKESFELLATNPYDNTLDVKKLQGKESHFRLRISKYCFLYEIINDKLLIYAHKAESRGSVYK</sequence>